<feature type="transmembrane region" description="Helical" evidence="1">
    <location>
        <begin position="6"/>
        <end position="27"/>
    </location>
</feature>
<dbReference type="AlphaFoldDB" id="A0A948THY9"/>
<accession>A0A948THY9</accession>
<organism evidence="2 3">
    <name type="scientific">Candidatus Paralactobacillus gallistercoris</name>
    <dbReference type="NCBI Taxonomy" id="2838724"/>
    <lineage>
        <taxon>Bacteria</taxon>
        <taxon>Bacillati</taxon>
        <taxon>Bacillota</taxon>
        <taxon>Bacilli</taxon>
        <taxon>Lactobacillales</taxon>
        <taxon>Lactobacillaceae</taxon>
        <taxon>Lactobacillus</taxon>
    </lineage>
</organism>
<dbReference type="EMBL" id="JAHLFS010000002">
    <property type="protein sequence ID" value="MBU3851110.1"/>
    <property type="molecule type" value="Genomic_DNA"/>
</dbReference>
<proteinExistence type="predicted"/>
<gene>
    <name evidence="2" type="ORF">H9901_00135</name>
</gene>
<feature type="transmembrane region" description="Helical" evidence="1">
    <location>
        <begin position="124"/>
        <end position="143"/>
    </location>
</feature>
<feature type="transmembrane region" description="Helical" evidence="1">
    <location>
        <begin position="180"/>
        <end position="210"/>
    </location>
</feature>
<feature type="transmembrane region" description="Helical" evidence="1">
    <location>
        <begin position="72"/>
        <end position="91"/>
    </location>
</feature>
<comment type="caution">
    <text evidence="2">The sequence shown here is derived from an EMBL/GenBank/DDBJ whole genome shotgun (WGS) entry which is preliminary data.</text>
</comment>
<name>A0A948THY9_9LACO</name>
<reference evidence="2" key="2">
    <citation type="submission" date="2021-04" db="EMBL/GenBank/DDBJ databases">
        <authorList>
            <person name="Gilroy R."/>
        </authorList>
    </citation>
    <scope>NUCLEOTIDE SEQUENCE</scope>
    <source>
        <strain evidence="2">F6-6636</strain>
    </source>
</reference>
<dbReference type="Proteomes" id="UP000777303">
    <property type="component" value="Unassembled WGS sequence"/>
</dbReference>
<sequence>MLSNQILTKIALLNALLIIGLSIYVFVSIQIKPAFDTYYCFAGANEYLNHHFDWNQINPGIKHYLFYRCTNLLPLTYLEVFLQGILQFLGITNLHTMYQLLCGLNFVMFWMTIYLVYRLIQRRFSQYLATGFTLLILLFWPFFVILDMFYTDWPAMLMTVGILVNYDAFLHIRRQRLKRVILIIICAVSGTLMKSNVLIVLLAIIIHYWLRTSSFKNGLFWH</sequence>
<feature type="transmembrane region" description="Helical" evidence="1">
    <location>
        <begin position="97"/>
        <end position="117"/>
    </location>
</feature>
<keyword evidence="1" id="KW-0812">Transmembrane</keyword>
<keyword evidence="1" id="KW-0472">Membrane</keyword>
<evidence type="ECO:0000313" key="3">
    <source>
        <dbReference type="Proteomes" id="UP000777303"/>
    </source>
</evidence>
<evidence type="ECO:0000256" key="1">
    <source>
        <dbReference type="SAM" id="Phobius"/>
    </source>
</evidence>
<reference evidence="2" key="1">
    <citation type="journal article" date="2021" name="PeerJ">
        <title>Extensive microbial diversity within the chicken gut microbiome revealed by metagenomics and culture.</title>
        <authorList>
            <person name="Gilroy R."/>
            <person name="Ravi A."/>
            <person name="Getino M."/>
            <person name="Pursley I."/>
            <person name="Horton D.L."/>
            <person name="Alikhan N.F."/>
            <person name="Baker D."/>
            <person name="Gharbi K."/>
            <person name="Hall N."/>
            <person name="Watson M."/>
            <person name="Adriaenssens E.M."/>
            <person name="Foster-Nyarko E."/>
            <person name="Jarju S."/>
            <person name="Secka A."/>
            <person name="Antonio M."/>
            <person name="Oren A."/>
            <person name="Chaudhuri R.R."/>
            <person name="La Ragione R."/>
            <person name="Hildebrand F."/>
            <person name="Pallen M.J."/>
        </authorList>
    </citation>
    <scope>NUCLEOTIDE SEQUENCE</scope>
    <source>
        <strain evidence="2">F6-6636</strain>
    </source>
</reference>
<feature type="transmembrane region" description="Helical" evidence="1">
    <location>
        <begin position="149"/>
        <end position="168"/>
    </location>
</feature>
<keyword evidence="1" id="KW-1133">Transmembrane helix</keyword>
<protein>
    <submittedName>
        <fullName evidence="2">Uncharacterized protein</fullName>
    </submittedName>
</protein>
<evidence type="ECO:0000313" key="2">
    <source>
        <dbReference type="EMBL" id="MBU3851110.1"/>
    </source>
</evidence>